<accession>A0A239BQX6</accession>
<dbReference type="AlphaFoldDB" id="A0A239BQX6"/>
<sequence length="191" mass="20969">MSGKGEGTGAPSPEPVHGGPIIVTALFGARDGQWLDALRRQHYPPADNRVPAHLTLFQHLAPALADEIARRLAAEARGRPAPRAWIAGVMKFERGAALRIESPELEAIRARIADAFAPYLRPVDAAPWRPHVTVQNKVDRLAATALQKELAHAVQRRPVEIIGLATWVYRGGPWEPAGRHLFSRSGRRPYS</sequence>
<keyword evidence="2" id="KW-1185">Reference proteome</keyword>
<organism evidence="1 2">
    <name type="scientific">Edaphosphingomonas laterariae</name>
    <dbReference type="NCBI Taxonomy" id="861865"/>
    <lineage>
        <taxon>Bacteria</taxon>
        <taxon>Pseudomonadati</taxon>
        <taxon>Pseudomonadota</taxon>
        <taxon>Alphaproteobacteria</taxon>
        <taxon>Sphingomonadales</taxon>
        <taxon>Rhizorhabdaceae</taxon>
        <taxon>Edaphosphingomonas</taxon>
    </lineage>
</organism>
<dbReference type="Pfam" id="PF13563">
    <property type="entry name" value="2_5_RNA_ligase2"/>
    <property type="match status" value="1"/>
</dbReference>
<dbReference type="GO" id="GO:0016874">
    <property type="term" value="F:ligase activity"/>
    <property type="evidence" value="ECO:0007669"/>
    <property type="project" value="UniProtKB-KW"/>
</dbReference>
<protein>
    <submittedName>
        <fullName evidence="1">2'-5' RNA ligase superfamily protein</fullName>
    </submittedName>
</protein>
<dbReference type="OrthoDB" id="793003at2"/>
<name>A0A239BQX6_9SPHN</name>
<proteinExistence type="predicted"/>
<dbReference type="EMBL" id="FZOS01000001">
    <property type="protein sequence ID" value="SNS10062.1"/>
    <property type="molecule type" value="Genomic_DNA"/>
</dbReference>
<dbReference type="SUPFAM" id="SSF55144">
    <property type="entry name" value="LigT-like"/>
    <property type="match status" value="1"/>
</dbReference>
<evidence type="ECO:0000313" key="1">
    <source>
        <dbReference type="EMBL" id="SNS10062.1"/>
    </source>
</evidence>
<dbReference type="InterPro" id="IPR009097">
    <property type="entry name" value="Cyclic_Pdiesterase"/>
</dbReference>
<evidence type="ECO:0000313" key="2">
    <source>
        <dbReference type="Proteomes" id="UP000198281"/>
    </source>
</evidence>
<reference evidence="2" key="1">
    <citation type="submission" date="2017-06" db="EMBL/GenBank/DDBJ databases">
        <authorList>
            <person name="Varghese N."/>
            <person name="Submissions S."/>
        </authorList>
    </citation>
    <scope>NUCLEOTIDE SEQUENCE [LARGE SCALE GENOMIC DNA]</scope>
    <source>
        <strain evidence="2">LNB2</strain>
    </source>
</reference>
<keyword evidence="1" id="KW-0436">Ligase</keyword>
<gene>
    <name evidence="1" type="ORF">SAMN06295912_101343</name>
</gene>
<dbReference type="Gene3D" id="3.90.1140.10">
    <property type="entry name" value="Cyclic phosphodiesterase"/>
    <property type="match status" value="1"/>
</dbReference>
<dbReference type="Proteomes" id="UP000198281">
    <property type="component" value="Unassembled WGS sequence"/>
</dbReference>